<proteinExistence type="predicted"/>
<evidence type="ECO:0000313" key="1">
    <source>
        <dbReference type="EMBL" id="EEF62711.1"/>
    </source>
</evidence>
<accession>B9XB26</accession>
<name>B9XB26_PEDPL</name>
<dbReference type="Gene3D" id="3.40.720.10">
    <property type="entry name" value="Alkaline Phosphatase, subunit A"/>
    <property type="match status" value="1"/>
</dbReference>
<protein>
    <recommendedName>
        <fullName evidence="3">Sulfatase</fullName>
    </recommendedName>
</protein>
<gene>
    <name evidence="1" type="ORF">Cflav_PD5346</name>
</gene>
<reference evidence="1 2" key="1">
    <citation type="journal article" date="2011" name="J. Bacteriol.">
        <title>Genome sequence of 'Pedosphaera parvula' Ellin514, an aerobic Verrucomicrobial isolate from pasture soil.</title>
        <authorList>
            <person name="Kant R."/>
            <person name="van Passel M.W."/>
            <person name="Sangwan P."/>
            <person name="Palva A."/>
            <person name="Lucas S."/>
            <person name="Copeland A."/>
            <person name="Lapidus A."/>
            <person name="Glavina Del Rio T."/>
            <person name="Dalin E."/>
            <person name="Tice H."/>
            <person name="Bruce D."/>
            <person name="Goodwin L."/>
            <person name="Pitluck S."/>
            <person name="Chertkov O."/>
            <person name="Larimer F.W."/>
            <person name="Land M.L."/>
            <person name="Hauser L."/>
            <person name="Brettin T.S."/>
            <person name="Detter J.C."/>
            <person name="Han S."/>
            <person name="de Vos W.M."/>
            <person name="Janssen P.H."/>
            <person name="Smidt H."/>
        </authorList>
    </citation>
    <scope>NUCLEOTIDE SEQUENCE [LARGE SCALE GENOMIC DNA]</scope>
    <source>
        <strain evidence="1 2">Ellin514</strain>
    </source>
</reference>
<dbReference type="OrthoDB" id="127333at2"/>
<comment type="caution">
    <text evidence="1">The sequence shown here is derived from an EMBL/GenBank/DDBJ whole genome shotgun (WGS) entry which is preliminary data.</text>
</comment>
<dbReference type="Pfam" id="PF07394">
    <property type="entry name" value="DUF1501"/>
    <property type="match status" value="1"/>
</dbReference>
<dbReference type="SUPFAM" id="SSF53649">
    <property type="entry name" value="Alkaline phosphatase-like"/>
    <property type="match status" value="1"/>
</dbReference>
<dbReference type="InterPro" id="IPR017850">
    <property type="entry name" value="Alkaline_phosphatase_core_sf"/>
</dbReference>
<keyword evidence="2" id="KW-1185">Reference proteome</keyword>
<dbReference type="AlphaFoldDB" id="B9XB26"/>
<dbReference type="STRING" id="320771.Cflav_PD5346"/>
<evidence type="ECO:0000313" key="2">
    <source>
        <dbReference type="Proteomes" id="UP000003688"/>
    </source>
</evidence>
<dbReference type="InterPro" id="IPR010869">
    <property type="entry name" value="DUF1501"/>
</dbReference>
<sequence length="446" mass="48835">MGFGALGLAGLLGQEMFRDARAENVLGSPLEPRNPPLPAKAKRVVHIFAQGAPSQVDTWDPKPALAQYSGKSLPGMGGVAMPSPFKFEKKGRSGIEVSEVFPKIGEHVDDMAIIRSMYTDIPAHEVATVMMNTGSLRLAKPCLGSWTVYGLGTENQNMPGFISLRPGGGLPPGGTQNWQAAFLPGVYQGTSVNTQASTVEEMIQNIKNPYISLKEQRRQLDLIHQLNDLHSQNLQKDAQLEARIQAYEIAFKMQSAASDAFDWHKEPESVKAAYGNTTQGRQMLIARRLLERGVRFVQVWAGGWDHHNNIEERLPEQANQIDQPLGAFMADLKQRGLLDSTLVIWGGEFGRTATRDRNGNDNPGRDHNSKAFSVWMAGGGVKGGTIYGATDEFGARAVENKVHIHDLHATILALLGFDHTKLTYRYNGRDFRLTDVAGNAVKGVIA</sequence>
<dbReference type="EMBL" id="ABOX02000003">
    <property type="protein sequence ID" value="EEF62711.1"/>
    <property type="molecule type" value="Genomic_DNA"/>
</dbReference>
<dbReference type="PANTHER" id="PTHR43737:SF1">
    <property type="entry name" value="DUF1501 DOMAIN-CONTAINING PROTEIN"/>
    <property type="match status" value="1"/>
</dbReference>
<organism evidence="1 2">
    <name type="scientific">Pedosphaera parvula (strain Ellin514)</name>
    <dbReference type="NCBI Taxonomy" id="320771"/>
    <lineage>
        <taxon>Bacteria</taxon>
        <taxon>Pseudomonadati</taxon>
        <taxon>Verrucomicrobiota</taxon>
        <taxon>Pedosphaerae</taxon>
        <taxon>Pedosphaerales</taxon>
        <taxon>Pedosphaeraceae</taxon>
        <taxon>Pedosphaera</taxon>
    </lineage>
</organism>
<evidence type="ECO:0008006" key="3">
    <source>
        <dbReference type="Google" id="ProtNLM"/>
    </source>
</evidence>
<dbReference type="Proteomes" id="UP000003688">
    <property type="component" value="Unassembled WGS sequence"/>
</dbReference>
<dbReference type="PANTHER" id="PTHR43737">
    <property type="entry name" value="BLL7424 PROTEIN"/>
    <property type="match status" value="1"/>
</dbReference>